<reference evidence="2" key="1">
    <citation type="journal article" date="2021" name="Nat. Commun.">
        <title>Genetic determinants of endophytism in the Arabidopsis root mycobiome.</title>
        <authorList>
            <person name="Mesny F."/>
            <person name="Miyauchi S."/>
            <person name="Thiergart T."/>
            <person name="Pickel B."/>
            <person name="Atanasova L."/>
            <person name="Karlsson M."/>
            <person name="Huettel B."/>
            <person name="Barry K.W."/>
            <person name="Haridas S."/>
            <person name="Chen C."/>
            <person name="Bauer D."/>
            <person name="Andreopoulos W."/>
            <person name="Pangilinan J."/>
            <person name="LaButti K."/>
            <person name="Riley R."/>
            <person name="Lipzen A."/>
            <person name="Clum A."/>
            <person name="Drula E."/>
            <person name="Henrissat B."/>
            <person name="Kohler A."/>
            <person name="Grigoriev I.V."/>
            <person name="Martin F.M."/>
            <person name="Hacquard S."/>
        </authorList>
    </citation>
    <scope>NUCLEOTIDE SEQUENCE</scope>
    <source>
        <strain evidence="2">MPI-SDFR-AT-0073</strain>
    </source>
</reference>
<dbReference type="GeneID" id="70132141"/>
<dbReference type="EMBL" id="JAGPXC010000006">
    <property type="protein sequence ID" value="KAH6651757.1"/>
    <property type="molecule type" value="Genomic_DNA"/>
</dbReference>
<feature type="region of interest" description="Disordered" evidence="1">
    <location>
        <begin position="137"/>
        <end position="169"/>
    </location>
</feature>
<dbReference type="OrthoDB" id="4120989at2759"/>
<feature type="compositionally biased region" description="Basic and acidic residues" evidence="1">
    <location>
        <begin position="209"/>
        <end position="227"/>
    </location>
</feature>
<gene>
    <name evidence="2" type="ORF">BKA67DRAFT_571839</name>
</gene>
<dbReference type="RefSeq" id="XP_045956035.1">
    <property type="nucleotide sequence ID" value="XM_046103249.1"/>
</dbReference>
<evidence type="ECO:0000313" key="3">
    <source>
        <dbReference type="Proteomes" id="UP000758603"/>
    </source>
</evidence>
<feature type="compositionally biased region" description="Polar residues" evidence="1">
    <location>
        <begin position="248"/>
        <end position="261"/>
    </location>
</feature>
<protein>
    <submittedName>
        <fullName evidence="2">Uncharacterized protein</fullName>
    </submittedName>
</protein>
<evidence type="ECO:0000256" key="1">
    <source>
        <dbReference type="SAM" id="MobiDB-lite"/>
    </source>
</evidence>
<keyword evidence="3" id="KW-1185">Reference proteome</keyword>
<proteinExistence type="predicted"/>
<name>A0A9P8UGB1_9PEZI</name>
<organism evidence="2 3">
    <name type="scientific">Truncatella angustata</name>
    <dbReference type="NCBI Taxonomy" id="152316"/>
    <lineage>
        <taxon>Eukaryota</taxon>
        <taxon>Fungi</taxon>
        <taxon>Dikarya</taxon>
        <taxon>Ascomycota</taxon>
        <taxon>Pezizomycotina</taxon>
        <taxon>Sordariomycetes</taxon>
        <taxon>Xylariomycetidae</taxon>
        <taxon>Amphisphaeriales</taxon>
        <taxon>Sporocadaceae</taxon>
        <taxon>Truncatella</taxon>
    </lineage>
</organism>
<accession>A0A9P8UGB1</accession>
<sequence length="350" mass="38941">MLSQRLEELSRDPSDPNGIAELVVTALGTAGSYYICWKTRSGQYKQGMSSAVTIMSFANGTPPDSHGLPIELREWLCPTDGPTRDFDSLQVILGPGDGDFVASDCFRSYDSNTRSRPLSMMVSPADLPGDVRQRRSATVGSLEYPGTNRRTSLIYEEPSSTPERSREDVPRLASFVSIAARVNRFRRRPLSMYHTGTQPLVNPDGLQEEQPKEPGHSDVNSKSREGLNRLPLYRSAESEPQGDAAQKPVSSYVNAGVQTDSPPSPPPMQTTFHEYQHHRHTRDSSSASSTSSVFTSYSETSTRRSSIVEDHNTKSTFRQSYNYHPNPVLMGRMQDYFRASGYRLGDALQF</sequence>
<comment type="caution">
    <text evidence="2">The sequence shown here is derived from an EMBL/GenBank/DDBJ whole genome shotgun (WGS) entry which is preliminary data.</text>
</comment>
<dbReference type="Proteomes" id="UP000758603">
    <property type="component" value="Unassembled WGS sequence"/>
</dbReference>
<feature type="region of interest" description="Disordered" evidence="1">
    <location>
        <begin position="193"/>
        <end position="292"/>
    </location>
</feature>
<dbReference type="AlphaFoldDB" id="A0A9P8UGB1"/>
<evidence type="ECO:0000313" key="2">
    <source>
        <dbReference type="EMBL" id="KAH6651757.1"/>
    </source>
</evidence>